<organism evidence="1 2">
    <name type="scientific">Paenibacillus chitinolyticus</name>
    <dbReference type="NCBI Taxonomy" id="79263"/>
    <lineage>
        <taxon>Bacteria</taxon>
        <taxon>Bacillati</taxon>
        <taxon>Bacillota</taxon>
        <taxon>Bacilli</taxon>
        <taxon>Bacillales</taxon>
        <taxon>Paenibacillaceae</taxon>
        <taxon>Paenibacillus</taxon>
    </lineage>
</organism>
<dbReference type="OrthoDB" id="9810066at2"/>
<evidence type="ECO:0000313" key="2">
    <source>
        <dbReference type="Proteomes" id="UP000288943"/>
    </source>
</evidence>
<dbReference type="PANTHER" id="PTHR31299:SF0">
    <property type="entry name" value="ESTERASE, PUTATIVE (AFU_ORTHOLOGUE AFUA_1G05850)-RELATED"/>
    <property type="match status" value="1"/>
</dbReference>
<dbReference type="Gene3D" id="3.40.1660.10">
    <property type="entry name" value="EreA-like (biosynthetic domain)"/>
    <property type="match status" value="1"/>
</dbReference>
<dbReference type="Proteomes" id="UP000288943">
    <property type="component" value="Chromosome"/>
</dbReference>
<dbReference type="SUPFAM" id="SSF159501">
    <property type="entry name" value="EreA/ChaN-like"/>
    <property type="match status" value="1"/>
</dbReference>
<dbReference type="Pfam" id="PF05139">
    <property type="entry name" value="Erythro_esteras"/>
    <property type="match status" value="1"/>
</dbReference>
<dbReference type="AlphaFoldDB" id="A0A410WYD0"/>
<dbReference type="Gene3D" id="3.30.1870.10">
    <property type="entry name" value="EreA-like, domain 2"/>
    <property type="match status" value="1"/>
</dbReference>
<proteinExistence type="predicted"/>
<dbReference type="InterPro" id="IPR052036">
    <property type="entry name" value="Hydrolase/PRTase-associated"/>
</dbReference>
<dbReference type="EMBL" id="CP026520">
    <property type="protein sequence ID" value="QAV19428.1"/>
    <property type="molecule type" value="Genomic_DNA"/>
</dbReference>
<dbReference type="PANTHER" id="PTHR31299">
    <property type="entry name" value="ESTERASE, PUTATIVE (AFU_ORTHOLOGUE AFUA_1G05850)-RELATED"/>
    <property type="match status" value="1"/>
</dbReference>
<protein>
    <submittedName>
        <fullName evidence="1">Erythromycin esterase</fullName>
    </submittedName>
</protein>
<dbReference type="GO" id="GO:0046677">
    <property type="term" value="P:response to antibiotic"/>
    <property type="evidence" value="ECO:0007669"/>
    <property type="project" value="InterPro"/>
</dbReference>
<dbReference type="CDD" id="cd14728">
    <property type="entry name" value="Ere-like"/>
    <property type="match status" value="1"/>
</dbReference>
<dbReference type="InterPro" id="IPR007815">
    <property type="entry name" value="Emycin_Estase"/>
</dbReference>
<sequence>MKKKMMYGGMVAMVSAALLVGGCAKEGETKTVVVTESAEPVQNDVISSIKSQAKPLKTVDPTQPMDDLQPLKSMIGDARYVGLGENTHGSSEIFTMKFRLVKYLVTELGFTNFGMEEDWGSGLKLNEYIQTGKGNPREFLNLLYPTDEIVVMIDWMKEYNADPSNKRKIQFIGLDIKSLDQGVYQQVTDYVKRHYPDMLAEVELNYKELRLSTGSLQDYMKLSPEVRERFKGNAEKVVRLLEEKTKQADKKAETTELIWAKGTATAIRNFTSMLIPDDYPSMIKLHEQYMADHAVWAGEALDGKTMVWGHNIHVAKGIIDKELYPDGSGNFLKKRLGDQYIVMGSTTSEGDFTLFSEYRPDGNSKLSTEKIPQDVNSSNYMLGKVSQQMFLLDARHLEGPAKQWVGEKRPLLSLGGQLLPNAPVYFDASLREQFDILFHIRKTSPSHMK</sequence>
<dbReference type="PROSITE" id="PS51257">
    <property type="entry name" value="PROKAR_LIPOPROTEIN"/>
    <property type="match status" value="1"/>
</dbReference>
<dbReference type="InterPro" id="IPR014622">
    <property type="entry name" value="UCP036794_erythomycin"/>
</dbReference>
<dbReference type="Gene3D" id="1.20.1440.30">
    <property type="entry name" value="Biosynthetic Protein domain"/>
    <property type="match status" value="1"/>
</dbReference>
<reference evidence="1 2" key="1">
    <citation type="submission" date="2018-01" db="EMBL/GenBank/DDBJ databases">
        <title>The whole genome sequencing and assembly of Paenibacillus chitinolyticus KCCM 41400 strain.</title>
        <authorList>
            <person name="Kim J.-Y."/>
            <person name="Park M.-K."/>
            <person name="Lee Y.-J."/>
            <person name="Yi H."/>
            <person name="Bahn Y.-S."/>
            <person name="Kim J.F."/>
            <person name="Lee D.-W."/>
        </authorList>
    </citation>
    <scope>NUCLEOTIDE SEQUENCE [LARGE SCALE GENOMIC DNA]</scope>
    <source>
        <strain evidence="1 2">KCCM 41400</strain>
    </source>
</reference>
<dbReference type="PIRSF" id="PIRSF036794">
    <property type="entry name" value="UCP_erythr_ester"/>
    <property type="match status" value="1"/>
</dbReference>
<gene>
    <name evidence="1" type="ORF">PC41400_17870</name>
</gene>
<accession>A0A410WYD0</accession>
<dbReference type="KEGG" id="pchi:PC41400_17870"/>
<name>A0A410WYD0_9BACL</name>
<evidence type="ECO:0000313" key="1">
    <source>
        <dbReference type="EMBL" id="QAV19428.1"/>
    </source>
</evidence>